<keyword evidence="8" id="KW-0698">rRNA processing</keyword>
<evidence type="ECO:0000256" key="4">
    <source>
        <dbReference type="ARBA" id="ARBA00022723"/>
    </source>
</evidence>
<dbReference type="SUPFAM" id="SSF55486">
    <property type="entry name" value="Metalloproteases ('zincins'), catalytic domain"/>
    <property type="match status" value="1"/>
</dbReference>
<comment type="caution">
    <text evidence="10">The sequence shown here is derived from an EMBL/GenBank/DDBJ whole genome shotgun (WGS) entry which is preliminary data.</text>
</comment>
<dbReference type="GO" id="GO:0006364">
    <property type="term" value="P:rRNA processing"/>
    <property type="evidence" value="ECO:0007669"/>
    <property type="project" value="UniProtKB-UniRule"/>
</dbReference>
<keyword evidence="5 8" id="KW-0255">Endonuclease</keyword>
<dbReference type="InterPro" id="IPR020549">
    <property type="entry name" value="YbeY_CS"/>
</dbReference>
<dbReference type="InterPro" id="IPR002036">
    <property type="entry name" value="YbeY"/>
</dbReference>
<dbReference type="NCBIfam" id="TIGR00043">
    <property type="entry name" value="rRNA maturation RNase YbeY"/>
    <property type="match status" value="1"/>
</dbReference>
<keyword evidence="2 8" id="KW-0690">Ribosome biogenesis</keyword>
<evidence type="ECO:0000256" key="3">
    <source>
        <dbReference type="ARBA" id="ARBA00022722"/>
    </source>
</evidence>
<keyword evidence="7 8" id="KW-0862">Zinc</keyword>
<organism evidence="10 11">
    <name type="scientific">Fulvimonas soli</name>
    <dbReference type="NCBI Taxonomy" id="155197"/>
    <lineage>
        <taxon>Bacteria</taxon>
        <taxon>Pseudomonadati</taxon>
        <taxon>Pseudomonadota</taxon>
        <taxon>Gammaproteobacteria</taxon>
        <taxon>Lysobacterales</taxon>
        <taxon>Rhodanobacteraceae</taxon>
        <taxon>Fulvimonas</taxon>
    </lineage>
</organism>
<dbReference type="GO" id="GO:0004521">
    <property type="term" value="F:RNA endonuclease activity"/>
    <property type="evidence" value="ECO:0007669"/>
    <property type="project" value="UniProtKB-UniRule"/>
</dbReference>
<evidence type="ECO:0000256" key="8">
    <source>
        <dbReference type="HAMAP-Rule" id="MF_00009"/>
    </source>
</evidence>
<dbReference type="GO" id="GO:0004222">
    <property type="term" value="F:metalloendopeptidase activity"/>
    <property type="evidence" value="ECO:0007669"/>
    <property type="project" value="InterPro"/>
</dbReference>
<feature type="binding site" evidence="8">
    <location>
        <position position="139"/>
    </location>
    <ligand>
        <name>Zn(2+)</name>
        <dbReference type="ChEBI" id="CHEBI:29105"/>
        <note>catalytic</note>
    </ligand>
</feature>
<dbReference type="InterPro" id="IPR023091">
    <property type="entry name" value="MetalPrtase_cat_dom_sf_prd"/>
</dbReference>
<dbReference type="GO" id="GO:0005737">
    <property type="term" value="C:cytoplasm"/>
    <property type="evidence" value="ECO:0007669"/>
    <property type="project" value="UniProtKB-SubCell"/>
</dbReference>
<evidence type="ECO:0000256" key="1">
    <source>
        <dbReference type="ARBA" id="ARBA00010875"/>
    </source>
</evidence>
<dbReference type="RefSeq" id="WP_109722765.1">
    <property type="nucleotide sequence ID" value="NZ_QGHC01000003.1"/>
</dbReference>
<proteinExistence type="inferred from homology"/>
<comment type="subcellular location">
    <subcellularLocation>
        <location evidence="8">Cytoplasm</location>
    </subcellularLocation>
</comment>
<dbReference type="HAMAP" id="MF_00009">
    <property type="entry name" value="Endoribonucl_YbeY"/>
    <property type="match status" value="1"/>
</dbReference>
<keyword evidence="4 8" id="KW-0479">Metal-binding</keyword>
<comment type="cofactor">
    <cofactor evidence="8">
        <name>Zn(2+)</name>
        <dbReference type="ChEBI" id="CHEBI:29105"/>
    </cofactor>
    <text evidence="8">Binds 1 zinc ion.</text>
</comment>
<keyword evidence="6 8" id="KW-0378">Hydrolase</keyword>
<dbReference type="EMBL" id="QGHC01000003">
    <property type="protein sequence ID" value="PWK92208.1"/>
    <property type="molecule type" value="Genomic_DNA"/>
</dbReference>
<dbReference type="PANTHER" id="PTHR46986">
    <property type="entry name" value="ENDORIBONUCLEASE YBEY, CHLOROPLASTIC"/>
    <property type="match status" value="1"/>
</dbReference>
<evidence type="ECO:0000256" key="7">
    <source>
        <dbReference type="ARBA" id="ARBA00022833"/>
    </source>
</evidence>
<reference evidence="10 11" key="1">
    <citation type="submission" date="2018-05" db="EMBL/GenBank/DDBJ databases">
        <title>Genomic Encyclopedia of Type Strains, Phase IV (KMG-IV): sequencing the most valuable type-strain genomes for metagenomic binning, comparative biology and taxonomic classification.</title>
        <authorList>
            <person name="Goeker M."/>
        </authorList>
    </citation>
    <scope>NUCLEOTIDE SEQUENCE [LARGE SCALE GENOMIC DNA]</scope>
    <source>
        <strain evidence="10 11">DSM 14263</strain>
    </source>
</reference>
<evidence type="ECO:0000256" key="2">
    <source>
        <dbReference type="ARBA" id="ARBA00022517"/>
    </source>
</evidence>
<dbReference type="Gene3D" id="3.40.390.30">
    <property type="entry name" value="Metalloproteases ('zincins'), catalytic domain"/>
    <property type="match status" value="1"/>
</dbReference>
<evidence type="ECO:0000256" key="6">
    <source>
        <dbReference type="ARBA" id="ARBA00022801"/>
    </source>
</evidence>
<comment type="function">
    <text evidence="8">Single strand-specific metallo-endoribonuclease involved in late-stage 70S ribosome quality control and in maturation of the 3' terminus of the 16S rRNA.</text>
</comment>
<dbReference type="AlphaFoldDB" id="A0A316IP04"/>
<keyword evidence="8" id="KW-0963">Cytoplasm</keyword>
<evidence type="ECO:0000313" key="10">
    <source>
        <dbReference type="EMBL" id="PWK92208.1"/>
    </source>
</evidence>
<feature type="binding site" evidence="8">
    <location>
        <position position="149"/>
    </location>
    <ligand>
        <name>Zn(2+)</name>
        <dbReference type="ChEBI" id="CHEBI:29105"/>
        <note>catalytic</note>
    </ligand>
</feature>
<dbReference type="EC" id="3.1.-.-" evidence="8"/>
<protein>
    <recommendedName>
        <fullName evidence="8">Endoribonuclease YbeY</fullName>
        <ecNumber evidence="8">3.1.-.-</ecNumber>
    </recommendedName>
</protein>
<dbReference type="Proteomes" id="UP000245812">
    <property type="component" value="Unassembled WGS sequence"/>
</dbReference>
<dbReference type="PANTHER" id="PTHR46986:SF1">
    <property type="entry name" value="ENDORIBONUCLEASE YBEY, CHLOROPLASTIC"/>
    <property type="match status" value="1"/>
</dbReference>
<keyword evidence="11" id="KW-1185">Reference proteome</keyword>
<gene>
    <name evidence="8" type="primary">ybeY</name>
    <name evidence="10" type="ORF">C7456_103331</name>
</gene>
<feature type="region of interest" description="Disordered" evidence="9">
    <location>
        <begin position="1"/>
        <end position="23"/>
    </location>
</feature>
<keyword evidence="3 8" id="KW-0540">Nuclease</keyword>
<evidence type="ECO:0000313" key="11">
    <source>
        <dbReference type="Proteomes" id="UP000245812"/>
    </source>
</evidence>
<dbReference type="Pfam" id="PF02130">
    <property type="entry name" value="YbeY"/>
    <property type="match status" value="1"/>
</dbReference>
<dbReference type="GO" id="GO:0008270">
    <property type="term" value="F:zinc ion binding"/>
    <property type="evidence" value="ECO:0007669"/>
    <property type="project" value="UniProtKB-UniRule"/>
</dbReference>
<evidence type="ECO:0000256" key="9">
    <source>
        <dbReference type="SAM" id="MobiDB-lite"/>
    </source>
</evidence>
<evidence type="ECO:0000256" key="5">
    <source>
        <dbReference type="ARBA" id="ARBA00022759"/>
    </source>
</evidence>
<accession>A0A316IP04</accession>
<sequence>MAPPRPPRSPPRRGASGFPVPRSPFPAPTLHVLYGPPRAGLPAPASFRRWVEAALRGARRRKPAELAIRIVGLAEGRALNRDYRGKDYATNVLSFPAELPPGMALPLIGDLAICAPVVAREAREQGKRERDHWAHLTVHGVLHLLGYDHIAEADAEAMETLEARILAGLGITDPYA</sequence>
<name>A0A316IP04_9GAMM</name>
<dbReference type="PROSITE" id="PS01306">
    <property type="entry name" value="UPF0054"/>
    <property type="match status" value="1"/>
</dbReference>
<feature type="binding site" evidence="8">
    <location>
        <position position="143"/>
    </location>
    <ligand>
        <name>Zn(2+)</name>
        <dbReference type="ChEBI" id="CHEBI:29105"/>
        <note>catalytic</note>
    </ligand>
</feature>
<comment type="similarity">
    <text evidence="1 8">Belongs to the endoribonuclease YbeY family.</text>
</comment>